<evidence type="ECO:0000259" key="1">
    <source>
        <dbReference type="Pfam" id="PF00561"/>
    </source>
</evidence>
<dbReference type="Pfam" id="PF00561">
    <property type="entry name" value="Abhydrolase_1"/>
    <property type="match status" value="1"/>
</dbReference>
<keyword evidence="2" id="KW-0378">Hydrolase</keyword>
<comment type="caution">
    <text evidence="2">The sequence shown here is derived from an EMBL/GenBank/DDBJ whole genome shotgun (WGS) entry which is preliminary data.</text>
</comment>
<dbReference type="EMBL" id="JATAAI010000005">
    <property type="protein sequence ID" value="KAK1745889.1"/>
    <property type="molecule type" value="Genomic_DNA"/>
</dbReference>
<organism evidence="2 3">
    <name type="scientific">Skeletonema marinoi</name>
    <dbReference type="NCBI Taxonomy" id="267567"/>
    <lineage>
        <taxon>Eukaryota</taxon>
        <taxon>Sar</taxon>
        <taxon>Stramenopiles</taxon>
        <taxon>Ochrophyta</taxon>
        <taxon>Bacillariophyta</taxon>
        <taxon>Coscinodiscophyceae</taxon>
        <taxon>Thalassiosirophycidae</taxon>
        <taxon>Thalassiosirales</taxon>
        <taxon>Skeletonemataceae</taxon>
        <taxon>Skeletonema</taxon>
        <taxon>Skeletonema marinoi-dohrnii complex</taxon>
    </lineage>
</organism>
<accession>A0AAD9DH47</accession>
<dbReference type="InterPro" id="IPR000073">
    <property type="entry name" value="AB_hydrolase_1"/>
</dbReference>
<dbReference type="Gene3D" id="3.40.50.1820">
    <property type="entry name" value="alpha/beta hydrolase"/>
    <property type="match status" value="1"/>
</dbReference>
<dbReference type="Proteomes" id="UP001224775">
    <property type="component" value="Unassembled WGS sequence"/>
</dbReference>
<keyword evidence="3" id="KW-1185">Reference proteome</keyword>
<evidence type="ECO:0000313" key="2">
    <source>
        <dbReference type="EMBL" id="KAK1745889.1"/>
    </source>
</evidence>
<evidence type="ECO:0000313" key="3">
    <source>
        <dbReference type="Proteomes" id="UP001224775"/>
    </source>
</evidence>
<name>A0AAD9DH47_9STRA</name>
<dbReference type="SUPFAM" id="SSF53474">
    <property type="entry name" value="alpha/beta-Hydrolases"/>
    <property type="match status" value="1"/>
</dbReference>
<dbReference type="AlphaFoldDB" id="A0AAD9DH47"/>
<reference evidence="2" key="1">
    <citation type="submission" date="2023-06" db="EMBL/GenBank/DDBJ databases">
        <title>Survivors Of The Sea: Transcriptome response of Skeletonema marinoi to long-term dormancy.</title>
        <authorList>
            <person name="Pinder M.I.M."/>
            <person name="Kourtchenko O."/>
            <person name="Robertson E.K."/>
            <person name="Larsson T."/>
            <person name="Maumus F."/>
            <person name="Osuna-Cruz C.M."/>
            <person name="Vancaester E."/>
            <person name="Stenow R."/>
            <person name="Vandepoele K."/>
            <person name="Ploug H."/>
            <person name="Bruchert V."/>
            <person name="Godhe A."/>
            <person name="Topel M."/>
        </authorList>
    </citation>
    <scope>NUCLEOTIDE SEQUENCE</scope>
    <source>
        <strain evidence="2">R05AC</strain>
    </source>
</reference>
<proteinExistence type="predicted"/>
<feature type="domain" description="AB hydrolase-1" evidence="1">
    <location>
        <begin position="102"/>
        <end position="199"/>
    </location>
</feature>
<dbReference type="GO" id="GO:0016787">
    <property type="term" value="F:hydrolase activity"/>
    <property type="evidence" value="ECO:0007669"/>
    <property type="project" value="UniProtKB-KW"/>
</dbReference>
<protein>
    <submittedName>
        <fullName evidence="2">Alpha/beta hydrolase family protein</fullName>
    </submittedName>
</protein>
<dbReference type="InterPro" id="IPR029058">
    <property type="entry name" value="AB_hydrolase_fold"/>
</dbReference>
<gene>
    <name evidence="2" type="ORF">QTG54_003813</name>
</gene>
<sequence length="335" mass="36817">MMTSNCVDCNANVGGGSCFFLSSKLNCDACKKTICAKCASDQALIPYTPNEEPMPIQKASIKCYCKSCYQSVSTLDYSRTYDVIEPAADDEADNENTNSTTLMWVHGGGGSRRMFYPHAKYLSKQGYRSILIDLPGHGTLVDTKLTLDECVDTVQNIIQKECTSSQKIVYIGGSLGAYTGFYVLGKLNTKFSSAVLIDCGQNVGPDCSLKARFGIWFLRKLSTNMSNKALMGAMMGEVNKSKADYHLVETTFGAGYFFQQGGAQCDCMHTVSPADIIPSLDFPILFFNGSEDYRDSEDKWLSLCKNKELSSLKVYEGGIISFVMIRGLCMTCWIG</sequence>